<feature type="region of interest" description="Disordered" evidence="1">
    <location>
        <begin position="89"/>
        <end position="118"/>
    </location>
</feature>
<dbReference type="EMBL" id="JANJYI010000003">
    <property type="protein sequence ID" value="KAK2655708.1"/>
    <property type="molecule type" value="Genomic_DNA"/>
</dbReference>
<evidence type="ECO:0000313" key="3">
    <source>
        <dbReference type="Proteomes" id="UP001280121"/>
    </source>
</evidence>
<gene>
    <name evidence="2" type="ORF">Ddye_008760</name>
</gene>
<accession>A0AAE0CM81</accession>
<comment type="caution">
    <text evidence="2">The sequence shown here is derived from an EMBL/GenBank/DDBJ whole genome shotgun (WGS) entry which is preliminary data.</text>
</comment>
<dbReference type="AlphaFoldDB" id="A0AAE0CM81"/>
<sequence length="118" mass="12980">MDLEDWSVEANRFVRLEAIRCRWRWRSSKIGVGGDGGHPRPVPVATHEQHQCAGEEIDLLYQHGRDENFLSNGGDRSLRLARLLCVGGFRSSPPAKRRSNSSTLVGESGELDSAHGGG</sequence>
<proteinExistence type="predicted"/>
<dbReference type="Proteomes" id="UP001280121">
    <property type="component" value="Unassembled WGS sequence"/>
</dbReference>
<protein>
    <submittedName>
        <fullName evidence="2">Uncharacterized protein</fullName>
    </submittedName>
</protein>
<name>A0AAE0CM81_9ROSI</name>
<evidence type="ECO:0000313" key="2">
    <source>
        <dbReference type="EMBL" id="KAK2655708.1"/>
    </source>
</evidence>
<evidence type="ECO:0000256" key="1">
    <source>
        <dbReference type="SAM" id="MobiDB-lite"/>
    </source>
</evidence>
<reference evidence="2" key="1">
    <citation type="journal article" date="2023" name="Plant J.">
        <title>Genome sequences and population genomics provide insights into the demographic history, inbreeding, and mutation load of two 'living fossil' tree species of Dipteronia.</title>
        <authorList>
            <person name="Feng Y."/>
            <person name="Comes H.P."/>
            <person name="Chen J."/>
            <person name="Zhu S."/>
            <person name="Lu R."/>
            <person name="Zhang X."/>
            <person name="Li P."/>
            <person name="Qiu J."/>
            <person name="Olsen K.M."/>
            <person name="Qiu Y."/>
        </authorList>
    </citation>
    <scope>NUCLEOTIDE SEQUENCE</scope>
    <source>
        <strain evidence="2">KIB01</strain>
    </source>
</reference>
<organism evidence="2 3">
    <name type="scientific">Dipteronia dyeriana</name>
    <dbReference type="NCBI Taxonomy" id="168575"/>
    <lineage>
        <taxon>Eukaryota</taxon>
        <taxon>Viridiplantae</taxon>
        <taxon>Streptophyta</taxon>
        <taxon>Embryophyta</taxon>
        <taxon>Tracheophyta</taxon>
        <taxon>Spermatophyta</taxon>
        <taxon>Magnoliopsida</taxon>
        <taxon>eudicotyledons</taxon>
        <taxon>Gunneridae</taxon>
        <taxon>Pentapetalae</taxon>
        <taxon>rosids</taxon>
        <taxon>malvids</taxon>
        <taxon>Sapindales</taxon>
        <taxon>Sapindaceae</taxon>
        <taxon>Hippocastanoideae</taxon>
        <taxon>Acereae</taxon>
        <taxon>Dipteronia</taxon>
    </lineage>
</organism>
<keyword evidence="3" id="KW-1185">Reference proteome</keyword>